<dbReference type="InterPro" id="IPR024705">
    <property type="entry name" value="Ssp411"/>
</dbReference>
<proteinExistence type="predicted"/>
<feature type="domain" description="Spermatogenesis-associated protein 20-like TRX" evidence="1">
    <location>
        <begin position="4"/>
        <end position="162"/>
    </location>
</feature>
<keyword evidence="3" id="KW-1185">Reference proteome</keyword>
<evidence type="ECO:0000313" key="3">
    <source>
        <dbReference type="Proteomes" id="UP000623172"/>
    </source>
</evidence>
<dbReference type="SUPFAM" id="SSF48208">
    <property type="entry name" value="Six-hairpin glycosidases"/>
    <property type="match status" value="1"/>
</dbReference>
<dbReference type="Gene3D" id="3.40.30.10">
    <property type="entry name" value="Glutaredoxin"/>
    <property type="match status" value="1"/>
</dbReference>
<comment type="caution">
    <text evidence="2">The sequence shown here is derived from an EMBL/GenBank/DDBJ whole genome shotgun (WGS) entry which is preliminary data.</text>
</comment>
<dbReference type="InterPro" id="IPR004879">
    <property type="entry name" value="Ssp411-like_TRX"/>
</dbReference>
<dbReference type="AlphaFoldDB" id="A0A926D6R3"/>
<reference evidence="2" key="1">
    <citation type="submission" date="2020-08" db="EMBL/GenBank/DDBJ databases">
        <title>Genome public.</title>
        <authorList>
            <person name="Liu C."/>
            <person name="Sun Q."/>
        </authorList>
    </citation>
    <scope>NUCLEOTIDE SEQUENCE</scope>
    <source>
        <strain evidence="2">NSJ-53</strain>
    </source>
</reference>
<sequence length="667" mass="75606">MQPNKLIHETSPYLLQHAYNPVDWYPWGEEAFQLAKESDKPVFLSIGYSSCHWCHVMAHETFEDEDAAKVLNDNFVCVKVDREEHPDIDDLYMETAMAMGQASGWPLHVFMTPDGLPFFTGTYFPKEDRYGVMGLITVAQRITELWQNYRDELLQTGKRVKKIFEAPPRTGGKVDPAAPSKAVEQLKSIFDARYGGLVGELKFPQAHLWQLALHAGTLTRDADAVWMVKNTLGCMAAGGIQDQIGYGFSRYSTDERWLVPHFEKMLYDNAQLAYLYAQLSAAAKETAYGRIAGHILTWVVREMRDPEGGFYTALDADSEGEEGLYYLWTPAQVKVVLGDVDGTTFCRLMDITEEGNFQGRNIPNLIGRKLTPKDEAFLEKTLPKLLQDRFLRVPPAKDDKILVGWNGLMIAALAEAYRTLGEEKYLDMARECVQFLQLRMVRPDGRLYNSWRQGAGKTLAVQSDYAFLIYGLLQLYQADLHSAHLKWALHLAENMMELFEDKEHGGLYQAASGSQLFARTKDSRDGALPSGNAMAAWVFHRLYRLTGDTRWEDRCERLFNVFAREINADPLNHAWWLDTLLTKTHEEAQVVLIPGEGMEALHQVALEGYDPGRVIIKNSHHLRGVVPYLDIYPSVSEKAAAYVCKNQVCSQPVYTSSDLRRLLHGAL</sequence>
<gene>
    <name evidence="2" type="ORF">H8696_05950</name>
</gene>
<dbReference type="Pfam" id="PF03190">
    <property type="entry name" value="Thioredox_DsbH"/>
    <property type="match status" value="1"/>
</dbReference>
<dbReference type="SUPFAM" id="SSF52833">
    <property type="entry name" value="Thioredoxin-like"/>
    <property type="match status" value="1"/>
</dbReference>
<dbReference type="Gene3D" id="1.50.10.10">
    <property type="match status" value="1"/>
</dbReference>
<dbReference type="CDD" id="cd02955">
    <property type="entry name" value="SSP411"/>
    <property type="match status" value="1"/>
</dbReference>
<evidence type="ECO:0000259" key="1">
    <source>
        <dbReference type="Pfam" id="PF03190"/>
    </source>
</evidence>
<dbReference type="PANTHER" id="PTHR42899">
    <property type="entry name" value="SPERMATOGENESIS-ASSOCIATED PROTEIN 20"/>
    <property type="match status" value="1"/>
</dbReference>
<dbReference type="EMBL" id="JACRSR010000001">
    <property type="protein sequence ID" value="MBC8531390.1"/>
    <property type="molecule type" value="Genomic_DNA"/>
</dbReference>
<organism evidence="2 3">
    <name type="scientific">Gehongia tenuis</name>
    <dbReference type="NCBI Taxonomy" id="2763655"/>
    <lineage>
        <taxon>Bacteria</taxon>
        <taxon>Bacillati</taxon>
        <taxon>Bacillota</taxon>
        <taxon>Clostridia</taxon>
        <taxon>Christensenellales</taxon>
        <taxon>Christensenellaceae</taxon>
        <taxon>Gehongia</taxon>
    </lineage>
</organism>
<dbReference type="InterPro" id="IPR012341">
    <property type="entry name" value="6hp_glycosidase-like_sf"/>
</dbReference>
<dbReference type="PIRSF" id="PIRSF006402">
    <property type="entry name" value="UCP006402_thioredoxin"/>
    <property type="match status" value="1"/>
</dbReference>
<dbReference type="InterPro" id="IPR036249">
    <property type="entry name" value="Thioredoxin-like_sf"/>
</dbReference>
<evidence type="ECO:0000313" key="2">
    <source>
        <dbReference type="EMBL" id="MBC8531390.1"/>
    </source>
</evidence>
<dbReference type="Proteomes" id="UP000623172">
    <property type="component" value="Unassembled WGS sequence"/>
</dbReference>
<dbReference type="PANTHER" id="PTHR42899:SF1">
    <property type="entry name" value="SPERMATOGENESIS-ASSOCIATED PROTEIN 20"/>
    <property type="match status" value="1"/>
</dbReference>
<dbReference type="InterPro" id="IPR008928">
    <property type="entry name" value="6-hairpin_glycosidase_sf"/>
</dbReference>
<protein>
    <submittedName>
        <fullName evidence="2">Thioredoxin domain-containing protein</fullName>
    </submittedName>
</protein>
<dbReference type="GO" id="GO:0005975">
    <property type="term" value="P:carbohydrate metabolic process"/>
    <property type="evidence" value="ECO:0007669"/>
    <property type="project" value="InterPro"/>
</dbReference>
<dbReference type="RefSeq" id="WP_249315935.1">
    <property type="nucleotide sequence ID" value="NZ_JACRSR010000001.1"/>
</dbReference>
<name>A0A926D6R3_9FIRM</name>
<accession>A0A926D6R3</accession>